<reference evidence="1 2" key="1">
    <citation type="journal article" date="2021" name="Plant Biotechnol. J.">
        <title>Multi-omics assisted identification of the key and species-specific regulatory components of drought-tolerant mechanisms in Gossypium stocksii.</title>
        <authorList>
            <person name="Yu D."/>
            <person name="Ke L."/>
            <person name="Zhang D."/>
            <person name="Wu Y."/>
            <person name="Sun Y."/>
            <person name="Mei J."/>
            <person name="Sun J."/>
            <person name="Sun Y."/>
        </authorList>
    </citation>
    <scope>NUCLEOTIDE SEQUENCE [LARGE SCALE GENOMIC DNA]</scope>
    <source>
        <strain evidence="2">cv. E1</strain>
        <tissue evidence="1">Leaf</tissue>
    </source>
</reference>
<proteinExistence type="predicted"/>
<protein>
    <submittedName>
        <fullName evidence="1">Uncharacterized protein</fullName>
    </submittedName>
</protein>
<comment type="caution">
    <text evidence="1">The sequence shown here is derived from an EMBL/GenBank/DDBJ whole genome shotgun (WGS) entry which is preliminary data.</text>
</comment>
<evidence type="ECO:0000313" key="1">
    <source>
        <dbReference type="EMBL" id="KAH1122106.1"/>
    </source>
</evidence>
<keyword evidence="2" id="KW-1185">Reference proteome</keyword>
<evidence type="ECO:0000313" key="2">
    <source>
        <dbReference type="Proteomes" id="UP000828251"/>
    </source>
</evidence>
<sequence>MQQASELTRAKGPITRARAKQFKEAISALVNQVWGEVLVAEIERVGTSSTKCPCNILQTELGSISTP</sequence>
<accession>A0A9D4AJ36</accession>
<dbReference type="EMBL" id="JAIQCV010000002">
    <property type="protein sequence ID" value="KAH1122106.1"/>
    <property type="molecule type" value="Genomic_DNA"/>
</dbReference>
<dbReference type="Proteomes" id="UP000828251">
    <property type="component" value="Unassembled WGS sequence"/>
</dbReference>
<dbReference type="OrthoDB" id="912587at2759"/>
<dbReference type="AlphaFoldDB" id="A0A9D4AJ36"/>
<organism evidence="1 2">
    <name type="scientific">Gossypium stocksii</name>
    <dbReference type="NCBI Taxonomy" id="47602"/>
    <lineage>
        <taxon>Eukaryota</taxon>
        <taxon>Viridiplantae</taxon>
        <taxon>Streptophyta</taxon>
        <taxon>Embryophyta</taxon>
        <taxon>Tracheophyta</taxon>
        <taxon>Spermatophyta</taxon>
        <taxon>Magnoliopsida</taxon>
        <taxon>eudicotyledons</taxon>
        <taxon>Gunneridae</taxon>
        <taxon>Pentapetalae</taxon>
        <taxon>rosids</taxon>
        <taxon>malvids</taxon>
        <taxon>Malvales</taxon>
        <taxon>Malvaceae</taxon>
        <taxon>Malvoideae</taxon>
        <taxon>Gossypium</taxon>
    </lineage>
</organism>
<gene>
    <name evidence="1" type="ORF">J1N35_005266</name>
</gene>
<name>A0A9D4AJ36_9ROSI</name>